<dbReference type="InterPro" id="IPR058240">
    <property type="entry name" value="rSAM_sf"/>
</dbReference>
<evidence type="ECO:0000256" key="6">
    <source>
        <dbReference type="ARBA" id="ARBA00023014"/>
    </source>
</evidence>
<dbReference type="Pfam" id="PF04055">
    <property type="entry name" value="Radical_SAM"/>
    <property type="match status" value="1"/>
</dbReference>
<evidence type="ECO:0000256" key="5">
    <source>
        <dbReference type="ARBA" id="ARBA00023004"/>
    </source>
</evidence>
<dbReference type="SUPFAM" id="SSF102114">
    <property type="entry name" value="Radical SAM enzymes"/>
    <property type="match status" value="1"/>
</dbReference>
<dbReference type="GO" id="GO:0051536">
    <property type="term" value="F:iron-sulfur cluster binding"/>
    <property type="evidence" value="ECO:0007669"/>
    <property type="project" value="UniProtKB-KW"/>
</dbReference>
<dbReference type="InterPro" id="IPR051198">
    <property type="entry name" value="BchE-like"/>
</dbReference>
<evidence type="ECO:0000313" key="9">
    <source>
        <dbReference type="EMBL" id="AKJ69647.1"/>
    </source>
</evidence>
<gene>
    <name evidence="9" type="ORF">ABW99_16960</name>
</gene>
<dbReference type="PANTHER" id="PTHR43409">
    <property type="entry name" value="ANAEROBIC MAGNESIUM-PROTOPORPHYRIN IX MONOMETHYL ESTER CYCLASE-RELATED"/>
    <property type="match status" value="1"/>
</dbReference>
<dbReference type="GO" id="GO:0005829">
    <property type="term" value="C:cytosol"/>
    <property type="evidence" value="ECO:0007669"/>
    <property type="project" value="TreeGrafter"/>
</dbReference>
<dbReference type="SFLD" id="SFLDS00029">
    <property type="entry name" value="Radical_SAM"/>
    <property type="match status" value="1"/>
</dbReference>
<dbReference type="InterPro" id="IPR006158">
    <property type="entry name" value="Cobalamin-bd"/>
</dbReference>
<dbReference type="SMART" id="SM00729">
    <property type="entry name" value="Elp3"/>
    <property type="match status" value="1"/>
</dbReference>
<dbReference type="GO" id="GO:0003824">
    <property type="term" value="F:catalytic activity"/>
    <property type="evidence" value="ECO:0007669"/>
    <property type="project" value="InterPro"/>
</dbReference>
<evidence type="ECO:0000256" key="2">
    <source>
        <dbReference type="ARBA" id="ARBA00022490"/>
    </source>
</evidence>
<dbReference type="Gene3D" id="3.80.30.20">
    <property type="entry name" value="tm_1862 like domain"/>
    <property type="match status" value="1"/>
</dbReference>
<dbReference type="PROSITE" id="PS51332">
    <property type="entry name" value="B12_BINDING"/>
    <property type="match status" value="1"/>
</dbReference>
<evidence type="ECO:0000259" key="7">
    <source>
        <dbReference type="PROSITE" id="PS51332"/>
    </source>
</evidence>
<dbReference type="STRING" id="445709.ABW99_16960"/>
<keyword evidence="2" id="KW-0963">Cytoplasm</keyword>
<dbReference type="CDD" id="cd01335">
    <property type="entry name" value="Radical_SAM"/>
    <property type="match status" value="1"/>
</dbReference>
<dbReference type="PATRIC" id="fig|445709.3.peg.3585"/>
<name>A0A0G3EW86_9BURK</name>
<dbReference type="InterPro" id="IPR007197">
    <property type="entry name" value="rSAM"/>
</dbReference>
<dbReference type="InterPro" id="IPR006638">
    <property type="entry name" value="Elp3/MiaA/NifB-like_rSAM"/>
</dbReference>
<organism evidence="9 10">
    <name type="scientific">Pandoraea thiooxydans</name>
    <dbReference type="NCBI Taxonomy" id="445709"/>
    <lineage>
        <taxon>Bacteria</taxon>
        <taxon>Pseudomonadati</taxon>
        <taxon>Pseudomonadota</taxon>
        <taxon>Betaproteobacteria</taxon>
        <taxon>Burkholderiales</taxon>
        <taxon>Burkholderiaceae</taxon>
        <taxon>Pandoraea</taxon>
    </lineage>
</organism>
<reference evidence="10" key="1">
    <citation type="submission" date="2015-06" db="EMBL/GenBank/DDBJ databases">
        <authorList>
            <person name="Lim Y.L."/>
            <person name="Ee R."/>
            <person name="Yong D."/>
            <person name="How K.Y."/>
            <person name="Yin W.F."/>
            <person name="Chan K.G."/>
        </authorList>
    </citation>
    <scope>NUCLEOTIDE SEQUENCE [LARGE SCALE GENOMIC DNA]</scope>
    <source>
        <strain evidence="10">DSM 25325</strain>
    </source>
</reference>
<dbReference type="Pfam" id="PF02310">
    <property type="entry name" value="B12-binding"/>
    <property type="match status" value="1"/>
</dbReference>
<evidence type="ECO:0000313" key="10">
    <source>
        <dbReference type="Proteomes" id="UP000036700"/>
    </source>
</evidence>
<dbReference type="InterPro" id="IPR025288">
    <property type="entry name" value="DUF4080"/>
</dbReference>
<dbReference type="PANTHER" id="PTHR43409:SF16">
    <property type="entry name" value="SLR0320 PROTEIN"/>
    <property type="match status" value="1"/>
</dbReference>
<evidence type="ECO:0000259" key="8">
    <source>
        <dbReference type="PROSITE" id="PS51918"/>
    </source>
</evidence>
<dbReference type="GO" id="GO:0046872">
    <property type="term" value="F:metal ion binding"/>
    <property type="evidence" value="ECO:0007669"/>
    <property type="project" value="UniProtKB-KW"/>
</dbReference>
<keyword evidence="3" id="KW-0949">S-adenosyl-L-methionine</keyword>
<dbReference type="Proteomes" id="UP000036700">
    <property type="component" value="Chromosome"/>
</dbReference>
<keyword evidence="10" id="KW-1185">Reference proteome</keyword>
<sequence>MIVLATLNARYAHASLGLRSLYANLGELQALASIQEFVIGAKTEVIAEKLLASEPRIVGLGVYIWNVDETARLVALLKTISPQTIIVLGGPEVSHETDEQEICRRADYVITGWGDVTFARLCRDILAGKRILTKVHVGEQPPLAELAMPYRYYDDEDIRHRVLYVEASRGCPFKCEFCLSALDKTAWAFPLDAFLDEIAMLYARGARQFKFVDRTFNLNVKNSLRILSFFLEKLAQAPQDPVFVHFEVVPDHLPDALKAAIAKFPPATLQFEIGLQTLNPQIQGHISRRTDLALAEANIRWLKQHSHAHLHVDLIAGLPGETLESFGEGFDRLISWQPDEIQLGVLKRLRGTPIIRHTEAFGMRYNPAPPYNVLATSAVDFSSMQRLSRFSRYWDLLANSGRFATTLPLVLGAAPFHNFMALSDWLYASTGVTHRLELERLFRLLHAWLTEPSTQARPGAVADEARILDSLHSDYEASGARGRLHFVTEKSQITSVQEPIRRTPNPVRQLRHAYR</sequence>
<proteinExistence type="predicted"/>
<dbReference type="EMBL" id="CP011568">
    <property type="protein sequence ID" value="AKJ69647.1"/>
    <property type="molecule type" value="Genomic_DNA"/>
</dbReference>
<evidence type="ECO:0000256" key="1">
    <source>
        <dbReference type="ARBA" id="ARBA00001966"/>
    </source>
</evidence>
<dbReference type="GO" id="GO:0031419">
    <property type="term" value="F:cobalamin binding"/>
    <property type="evidence" value="ECO:0007669"/>
    <property type="project" value="InterPro"/>
</dbReference>
<comment type="cofactor">
    <cofactor evidence="1">
        <name>[4Fe-4S] cluster</name>
        <dbReference type="ChEBI" id="CHEBI:49883"/>
    </cofactor>
</comment>
<keyword evidence="4" id="KW-0479">Metal-binding</keyword>
<keyword evidence="5" id="KW-0408">Iron</keyword>
<dbReference type="OrthoDB" id="9801424at2"/>
<feature type="domain" description="B12-binding" evidence="7">
    <location>
        <begin position="1"/>
        <end position="132"/>
    </location>
</feature>
<dbReference type="PROSITE" id="PS51918">
    <property type="entry name" value="RADICAL_SAM"/>
    <property type="match status" value="1"/>
</dbReference>
<evidence type="ECO:0000256" key="4">
    <source>
        <dbReference type="ARBA" id="ARBA00022723"/>
    </source>
</evidence>
<evidence type="ECO:0000256" key="3">
    <source>
        <dbReference type="ARBA" id="ARBA00022691"/>
    </source>
</evidence>
<dbReference type="AlphaFoldDB" id="A0A0G3EW86"/>
<feature type="domain" description="Radical SAM core" evidence="8">
    <location>
        <begin position="157"/>
        <end position="391"/>
    </location>
</feature>
<dbReference type="InterPro" id="IPR023404">
    <property type="entry name" value="rSAM_horseshoe"/>
</dbReference>
<accession>A0A0G3EW86</accession>
<dbReference type="Gene3D" id="3.40.50.280">
    <property type="entry name" value="Cobalamin-binding domain"/>
    <property type="match status" value="1"/>
</dbReference>
<dbReference type="KEGG" id="ptx:ABW99_16960"/>
<dbReference type="RefSeq" id="WP_047215558.1">
    <property type="nucleotide sequence ID" value="NZ_CP011568.3"/>
</dbReference>
<dbReference type="SFLD" id="SFLDG01082">
    <property type="entry name" value="B12-binding_domain_containing"/>
    <property type="match status" value="1"/>
</dbReference>
<protein>
    <submittedName>
        <fullName evidence="9">Radical SAM protein</fullName>
    </submittedName>
</protein>
<dbReference type="Pfam" id="PF13311">
    <property type="entry name" value="DUF4080"/>
    <property type="match status" value="1"/>
</dbReference>
<keyword evidence="6" id="KW-0411">Iron-sulfur</keyword>